<accession>A0A138ZXG7</accession>
<keyword evidence="5 6" id="KW-0539">Nucleus</keyword>
<feature type="region of interest" description="Disordered" evidence="7">
    <location>
        <begin position="500"/>
        <end position="586"/>
    </location>
</feature>
<reference evidence="11 12" key="1">
    <citation type="journal article" date="2015" name="Genome Biol. Evol.">
        <title>Phylogenomic analyses indicate that early fungi evolved digesting cell walls of algal ancestors of land plants.</title>
        <authorList>
            <person name="Chang Y."/>
            <person name="Wang S."/>
            <person name="Sekimoto S."/>
            <person name="Aerts A.L."/>
            <person name="Choi C."/>
            <person name="Clum A."/>
            <person name="LaButti K.M."/>
            <person name="Lindquist E.A."/>
            <person name="Yee Ngan C."/>
            <person name="Ohm R.A."/>
            <person name="Salamov A.A."/>
            <person name="Grigoriev I.V."/>
            <person name="Spatafora J.W."/>
            <person name="Berbee M.L."/>
        </authorList>
    </citation>
    <scope>NUCLEOTIDE SEQUENCE [LARGE SCALE GENOMIC DNA]</scope>
    <source>
        <strain evidence="11 12">JEL478</strain>
    </source>
</reference>
<keyword evidence="12" id="KW-1185">Reference proteome</keyword>
<dbReference type="Proteomes" id="UP000070544">
    <property type="component" value="Unassembled WGS sequence"/>
</dbReference>
<feature type="compositionally biased region" description="Basic and acidic residues" evidence="7">
    <location>
        <begin position="572"/>
        <end position="586"/>
    </location>
</feature>
<dbReference type="InterPro" id="IPR016024">
    <property type="entry name" value="ARM-type_fold"/>
</dbReference>
<evidence type="ECO:0000256" key="4">
    <source>
        <dbReference type="ARBA" id="ARBA00022927"/>
    </source>
</evidence>
<dbReference type="Pfam" id="PF21638">
    <property type="entry name" value="SDA1_C"/>
    <property type="match status" value="1"/>
</dbReference>
<dbReference type="InterPro" id="IPR012977">
    <property type="entry name" value="SDA1_N"/>
</dbReference>
<dbReference type="EMBL" id="KQ965883">
    <property type="protein sequence ID" value="KXS09179.1"/>
    <property type="molecule type" value="Genomic_DNA"/>
</dbReference>
<dbReference type="GO" id="GO:0007089">
    <property type="term" value="P:traversing start control point of mitotic cell cycle"/>
    <property type="evidence" value="ECO:0007669"/>
    <property type="project" value="EnsemblFungi"/>
</dbReference>
<dbReference type="PANTHER" id="PTHR12730">
    <property type="entry name" value="HSDA/SDA1-RELATED"/>
    <property type="match status" value="1"/>
</dbReference>
<feature type="compositionally biased region" description="Basic residues" evidence="7">
    <location>
        <begin position="705"/>
        <end position="721"/>
    </location>
</feature>
<keyword evidence="4 6" id="KW-0653">Protein transport</keyword>
<comment type="similarity">
    <text evidence="1 6">Belongs to the SDA1 family.</text>
</comment>
<dbReference type="GO" id="GO:0005730">
    <property type="term" value="C:nucleolus"/>
    <property type="evidence" value="ECO:0007669"/>
    <property type="project" value="UniProtKB-SubCell"/>
</dbReference>
<proteinExistence type="inferred from homology"/>
<sequence length="721" mass="81132">MGKGTRTRARVDALNLNLPQLQNLIKRDPSSYTAEFQLQLKHFQSRLDIFLLKPADSDEHEELGDLITFIAHVAPCYPKLCAQFPQQVSDLLSNHHQNLNPDLRKTMVQALMLLRNRDLISQTSLLSLFFVLFRCRDKQLRQLLHSHIVSDIKNANQKAKNNKLNKTLQNFMYTMLGDAHEIAAKKSLDVMIDLYKKNVWNDAKTVNVIGEACFHSSPKVCATAINFFLGANREEEEEADVDMPDITVLKHQAHIKKKTKSEKAKLEKAMATIKKKERAALNSNTALSFPPLHLLNDPQSHAEKLFSRLRQATSQSTLPFPLRLAHLDLITRLVGAHKLVLLNIYPFIAKYLNPHQKDVTRLLACAAQATHDLVPPDAVEEVVRAVADRFVWGNYSGEVVVAGLNAIRELSARQPLAMPAELLDSLVADHKGHREKGVTNATRALVGLFREVNPELLHKKHRGKVGTIEVAKGIAKVKEYGQMDVAEGVAGAELLQEMDVDEDEDAESSGSAEDGGDGSDGDGSWSDVEEEEGDVDAEADGSDEENDNDEEEEEEGEEASKEAPSGETETEGTSKAEVKPSTDVRIEAQKILTDDDFRIMKKLRTEKEAQRLTGQGLRIKDVKGKKRTHAEMDDGSDDEEHDSDAHYEPDEFVHPDAMLAGYKRKQTKEERSTTNKVKSKKTKNIMMMVHKREVWNKKMMSSREKTKRRREHVKRQKRGAH</sequence>
<dbReference type="InterPro" id="IPR027312">
    <property type="entry name" value="Sda1"/>
</dbReference>
<dbReference type="InterPro" id="IPR048292">
    <property type="entry name" value="SDA1_C"/>
</dbReference>
<dbReference type="Pfam" id="PF05285">
    <property type="entry name" value="SDA1_dom"/>
    <property type="match status" value="1"/>
</dbReference>
<dbReference type="AlphaFoldDB" id="A0A138ZXG7"/>
<evidence type="ECO:0000256" key="6">
    <source>
        <dbReference type="RuleBase" id="RU365057"/>
    </source>
</evidence>
<evidence type="ECO:0000313" key="11">
    <source>
        <dbReference type="EMBL" id="KXS09179.1"/>
    </source>
</evidence>
<evidence type="ECO:0000256" key="1">
    <source>
        <dbReference type="ARBA" id="ARBA00005783"/>
    </source>
</evidence>
<dbReference type="GO" id="GO:0042273">
    <property type="term" value="P:ribosomal large subunit biogenesis"/>
    <property type="evidence" value="ECO:0007669"/>
    <property type="project" value="UniProtKB-UniRule"/>
</dbReference>
<dbReference type="GO" id="GO:0000055">
    <property type="term" value="P:ribosomal large subunit export from nucleus"/>
    <property type="evidence" value="ECO:0007669"/>
    <property type="project" value="UniProtKB-UniRule"/>
</dbReference>
<feature type="domain" description="SDA1 N-terminal" evidence="9">
    <location>
        <begin position="69"/>
        <end position="428"/>
    </location>
</feature>
<feature type="compositionally biased region" description="Basic and acidic residues" evidence="7">
    <location>
        <begin position="643"/>
        <end position="654"/>
    </location>
</feature>
<feature type="domain" description="SDA1 C-terminal" evidence="10">
    <location>
        <begin position="672"/>
        <end position="719"/>
    </location>
</feature>
<feature type="domain" description="SDA1 middle" evidence="8">
    <location>
        <begin position="499"/>
        <end position="671"/>
    </location>
</feature>
<dbReference type="PANTHER" id="PTHR12730:SF0">
    <property type="entry name" value="PROTEIN SDA1 HOMOLOG"/>
    <property type="match status" value="1"/>
</dbReference>
<evidence type="ECO:0000259" key="10">
    <source>
        <dbReference type="Pfam" id="PF21638"/>
    </source>
</evidence>
<gene>
    <name evidence="11" type="ORF">M427DRAFT_105875</name>
</gene>
<name>A0A138ZXG7_GONPJ</name>
<dbReference type="GO" id="GO:0015031">
    <property type="term" value="P:protein transport"/>
    <property type="evidence" value="ECO:0007669"/>
    <property type="project" value="UniProtKB-KW"/>
</dbReference>
<comment type="function">
    <text evidence="6">Required for 60S pre-ribosomal subunits export to the cytoplasm.</text>
</comment>
<dbReference type="OMA" id="AMYKTYK"/>
<evidence type="ECO:0000256" key="5">
    <source>
        <dbReference type="ARBA" id="ARBA00023242"/>
    </source>
</evidence>
<feature type="compositionally biased region" description="Acidic residues" evidence="7">
    <location>
        <begin position="527"/>
        <end position="557"/>
    </location>
</feature>
<evidence type="ECO:0000313" key="12">
    <source>
        <dbReference type="Proteomes" id="UP000070544"/>
    </source>
</evidence>
<dbReference type="Pfam" id="PF08158">
    <property type="entry name" value="SDA1_HEAT"/>
    <property type="match status" value="1"/>
</dbReference>
<evidence type="ECO:0000256" key="3">
    <source>
        <dbReference type="ARBA" id="ARBA00022517"/>
    </source>
</evidence>
<keyword evidence="3 6" id="KW-0690">Ribosome biogenesis</keyword>
<dbReference type="OrthoDB" id="2196187at2759"/>
<evidence type="ECO:0000259" key="9">
    <source>
        <dbReference type="Pfam" id="PF08158"/>
    </source>
</evidence>
<keyword evidence="2 6" id="KW-0813">Transport</keyword>
<evidence type="ECO:0000259" key="8">
    <source>
        <dbReference type="Pfam" id="PF05285"/>
    </source>
</evidence>
<dbReference type="InterPro" id="IPR007949">
    <property type="entry name" value="SDA1_MD"/>
</dbReference>
<evidence type="ECO:0000256" key="7">
    <source>
        <dbReference type="SAM" id="MobiDB-lite"/>
    </source>
</evidence>
<feature type="compositionally biased region" description="Acidic residues" evidence="7">
    <location>
        <begin position="633"/>
        <end position="642"/>
    </location>
</feature>
<dbReference type="STRING" id="1344416.A0A138ZXG7"/>
<protein>
    <recommendedName>
        <fullName evidence="6">Protein SDA1</fullName>
    </recommendedName>
</protein>
<evidence type="ECO:0000256" key="2">
    <source>
        <dbReference type="ARBA" id="ARBA00022448"/>
    </source>
</evidence>
<dbReference type="SUPFAM" id="SSF48371">
    <property type="entry name" value="ARM repeat"/>
    <property type="match status" value="1"/>
</dbReference>
<comment type="subcellular location">
    <subcellularLocation>
        <location evidence="6">Nucleus</location>
        <location evidence="6">Nucleolus</location>
    </subcellularLocation>
</comment>
<organism evidence="11 12">
    <name type="scientific">Gonapodya prolifera (strain JEL478)</name>
    <name type="common">Monoblepharis prolifera</name>
    <dbReference type="NCBI Taxonomy" id="1344416"/>
    <lineage>
        <taxon>Eukaryota</taxon>
        <taxon>Fungi</taxon>
        <taxon>Fungi incertae sedis</taxon>
        <taxon>Chytridiomycota</taxon>
        <taxon>Chytridiomycota incertae sedis</taxon>
        <taxon>Monoblepharidomycetes</taxon>
        <taxon>Monoblepharidales</taxon>
        <taxon>Gonapodyaceae</taxon>
        <taxon>Gonapodya</taxon>
    </lineage>
</organism>
<feature type="region of interest" description="Disordered" evidence="7">
    <location>
        <begin position="611"/>
        <end position="682"/>
    </location>
</feature>
<feature type="region of interest" description="Disordered" evidence="7">
    <location>
        <begin position="696"/>
        <end position="721"/>
    </location>
</feature>